<evidence type="ECO:0000256" key="7">
    <source>
        <dbReference type="ARBA" id="ARBA00023242"/>
    </source>
</evidence>
<dbReference type="FunFam" id="3.40.50.300:FF:002218">
    <property type="entry name" value="tRNA(Met) cytidine acetyltransferase TmcA"/>
    <property type="match status" value="1"/>
</dbReference>
<dbReference type="OrthoDB" id="10067491at2759"/>
<evidence type="ECO:0000256" key="10">
    <source>
        <dbReference type="HAMAP-Rule" id="MF_03211"/>
    </source>
</evidence>
<keyword evidence="2 10" id="KW-0698">rRNA processing</keyword>
<comment type="catalytic activity">
    <reaction evidence="10">
        <text>a cytidine in 18S rRNA + acetyl-CoA + ATP + H2O = an N(4)-acetylcytidine in 18S rRNA + ADP + phosphate + CoA + H(+)</text>
        <dbReference type="Rhea" id="RHEA:51424"/>
        <dbReference type="Rhea" id="RHEA-COMP:13575"/>
        <dbReference type="Rhea" id="RHEA-COMP:13576"/>
        <dbReference type="ChEBI" id="CHEBI:15377"/>
        <dbReference type="ChEBI" id="CHEBI:15378"/>
        <dbReference type="ChEBI" id="CHEBI:30616"/>
        <dbReference type="ChEBI" id="CHEBI:43474"/>
        <dbReference type="ChEBI" id="CHEBI:57287"/>
        <dbReference type="ChEBI" id="CHEBI:57288"/>
        <dbReference type="ChEBI" id="CHEBI:74900"/>
        <dbReference type="ChEBI" id="CHEBI:82748"/>
        <dbReference type="ChEBI" id="CHEBI:456216"/>
    </reaction>
</comment>
<protein>
    <recommendedName>
        <fullName evidence="9 10">RNA cytidine acetyltransferase</fullName>
        <ecNumber evidence="10">2.3.1.-</ecNumber>
    </recommendedName>
    <alternativeName>
        <fullName evidence="10">18S rRNA cytosine acetyltransferase</fullName>
    </alternativeName>
</protein>
<dbReference type="EMBL" id="VXIV02002845">
    <property type="protein sequence ID" value="KAF6022494.1"/>
    <property type="molecule type" value="Genomic_DNA"/>
</dbReference>
<feature type="binding site" evidence="10">
    <location>
        <begin position="208"/>
        <end position="217"/>
    </location>
    <ligand>
        <name>ATP</name>
        <dbReference type="ChEBI" id="CHEBI:30616"/>
    </ligand>
</feature>
<accession>A0A7J7J9T5</accession>
<keyword evidence="7 10" id="KW-0539">Nucleus</keyword>
<keyword evidence="3 10" id="KW-0808">Transferase</keyword>
<dbReference type="InterPro" id="IPR027417">
    <property type="entry name" value="P-loop_NTPase"/>
</dbReference>
<dbReference type="AlphaFoldDB" id="A0A7J7J9T5"/>
<dbReference type="GO" id="GO:0030686">
    <property type="term" value="C:90S preribosome"/>
    <property type="evidence" value="ECO:0007669"/>
    <property type="project" value="TreeGrafter"/>
</dbReference>
<keyword evidence="16" id="KW-1185">Reference proteome</keyword>
<feature type="domain" description="TcmA/NAT10 helicase" evidence="11">
    <location>
        <begin position="203"/>
        <end position="388"/>
    </location>
</feature>
<dbReference type="CDD" id="cd04301">
    <property type="entry name" value="NAT_SF"/>
    <property type="match status" value="1"/>
</dbReference>
<proteinExistence type="inferred from homology"/>
<dbReference type="GO" id="GO:0005524">
    <property type="term" value="F:ATP binding"/>
    <property type="evidence" value="ECO:0007669"/>
    <property type="project" value="UniProtKB-UniRule"/>
</dbReference>
<evidence type="ECO:0000256" key="4">
    <source>
        <dbReference type="ARBA" id="ARBA00022694"/>
    </source>
</evidence>
<dbReference type="Pfam" id="PF08351">
    <property type="entry name" value="TmcA_N"/>
    <property type="match status" value="1"/>
</dbReference>
<dbReference type="PANTHER" id="PTHR10925">
    <property type="entry name" value="N-ACETYLTRANSFERASE 10"/>
    <property type="match status" value="1"/>
</dbReference>
<dbReference type="HAMAP" id="MF_03211">
    <property type="entry name" value="RNA_acetyltr_Nat10"/>
    <property type="match status" value="1"/>
</dbReference>
<dbReference type="SUPFAM" id="SSF55729">
    <property type="entry name" value="Acyl-CoA N-acyltransferases (Nat)"/>
    <property type="match status" value="1"/>
</dbReference>
<dbReference type="GO" id="GO:1990883">
    <property type="term" value="F:18S rRNA cytidine N-acetyltransferase activity"/>
    <property type="evidence" value="ECO:0007669"/>
    <property type="project" value="TreeGrafter"/>
</dbReference>
<dbReference type="Gene3D" id="3.40.50.11040">
    <property type="match status" value="1"/>
</dbReference>
<dbReference type="Gene3D" id="3.40.630.30">
    <property type="match status" value="1"/>
</dbReference>
<evidence type="ECO:0000256" key="1">
    <source>
        <dbReference type="ARBA" id="ARBA00004604"/>
    </source>
</evidence>
<keyword evidence="8 10" id="KW-0012">Acyltransferase</keyword>
<dbReference type="Gene3D" id="3.40.50.300">
    <property type="entry name" value="P-loop containing nucleotide triphosphate hydrolases"/>
    <property type="match status" value="1"/>
</dbReference>
<dbReference type="GO" id="GO:0005730">
    <property type="term" value="C:nucleolus"/>
    <property type="evidence" value="ECO:0007669"/>
    <property type="project" value="UniProtKB-SubCell"/>
</dbReference>
<reference evidence="15" key="1">
    <citation type="submission" date="2020-06" db="EMBL/GenBank/DDBJ databases">
        <title>Draft genome of Bugula neritina, a colonial animal packing powerful symbionts and potential medicines.</title>
        <authorList>
            <person name="Rayko M."/>
        </authorList>
    </citation>
    <scope>NUCLEOTIDE SEQUENCE [LARGE SCALE GENOMIC DNA]</scope>
    <source>
        <strain evidence="15">Kwan_BN1</strain>
    </source>
</reference>
<dbReference type="GO" id="GO:0000049">
    <property type="term" value="F:tRNA binding"/>
    <property type="evidence" value="ECO:0007669"/>
    <property type="project" value="TreeGrafter"/>
</dbReference>
<evidence type="ECO:0000313" key="16">
    <source>
        <dbReference type="Proteomes" id="UP000593567"/>
    </source>
</evidence>
<comment type="catalytic activity">
    <reaction evidence="10">
        <text>a cytidine in tRNA + acetyl-CoA + ATP + H2O = an N(4)-acetylcytidine in tRNA + ADP + phosphate + CoA + H(+)</text>
        <dbReference type="Rhea" id="RHEA:53876"/>
        <dbReference type="Rhea" id="RHEA-COMP:13670"/>
        <dbReference type="Rhea" id="RHEA-COMP:13671"/>
        <dbReference type="ChEBI" id="CHEBI:15377"/>
        <dbReference type="ChEBI" id="CHEBI:15378"/>
        <dbReference type="ChEBI" id="CHEBI:30616"/>
        <dbReference type="ChEBI" id="CHEBI:43474"/>
        <dbReference type="ChEBI" id="CHEBI:57287"/>
        <dbReference type="ChEBI" id="CHEBI:57288"/>
        <dbReference type="ChEBI" id="CHEBI:74900"/>
        <dbReference type="ChEBI" id="CHEBI:82748"/>
        <dbReference type="ChEBI" id="CHEBI:456216"/>
    </reaction>
</comment>
<evidence type="ECO:0000256" key="5">
    <source>
        <dbReference type="ARBA" id="ARBA00022741"/>
    </source>
</evidence>
<dbReference type="InterPro" id="IPR033688">
    <property type="entry name" value="NAT10"/>
</dbReference>
<dbReference type="EC" id="2.3.1.-" evidence="10"/>
<evidence type="ECO:0000256" key="6">
    <source>
        <dbReference type="ARBA" id="ARBA00022840"/>
    </source>
</evidence>
<feature type="domain" description="N-acetyltransferase" evidence="13">
    <location>
        <begin position="428"/>
        <end position="651"/>
    </location>
</feature>
<dbReference type="Pfam" id="PF05127">
    <property type="entry name" value="NAT10_TcmA_helicase"/>
    <property type="match status" value="1"/>
</dbReference>
<dbReference type="InterPro" id="IPR000182">
    <property type="entry name" value="GNAT_dom"/>
</dbReference>
<evidence type="ECO:0000259" key="13">
    <source>
        <dbReference type="Pfam" id="PF13718"/>
    </source>
</evidence>
<feature type="binding site" evidence="10">
    <location>
        <begin position="528"/>
        <end position="530"/>
    </location>
    <ligand>
        <name>acetyl-CoA</name>
        <dbReference type="ChEBI" id="CHEBI:57288"/>
    </ligand>
</feature>
<feature type="binding site" evidence="10">
    <location>
        <position position="624"/>
    </location>
    <ligand>
        <name>acetyl-CoA</name>
        <dbReference type="ChEBI" id="CHEBI:57288"/>
    </ligand>
</feature>
<name>A0A7J7J9T5_BUGNE</name>
<evidence type="ECO:0000256" key="9">
    <source>
        <dbReference type="ARBA" id="ARBA00068357"/>
    </source>
</evidence>
<dbReference type="PANTHER" id="PTHR10925:SF5">
    <property type="entry name" value="RNA CYTIDINE ACETYLTRANSFERASE"/>
    <property type="match status" value="1"/>
</dbReference>
<dbReference type="InterPro" id="IPR016181">
    <property type="entry name" value="Acyl_CoA_acyltransferase"/>
</dbReference>
<keyword evidence="4 10" id="KW-0819">tRNA processing</keyword>
<gene>
    <name evidence="15" type="ORF">EB796_019208</name>
</gene>
<comment type="caution">
    <text evidence="15">The sequence shown here is derived from an EMBL/GenBank/DDBJ whole genome shotgun (WGS) entry which is preliminary data.</text>
</comment>
<keyword evidence="5 10" id="KW-0547">Nucleotide-binding</keyword>
<evidence type="ECO:0000259" key="14">
    <source>
        <dbReference type="Pfam" id="PF13725"/>
    </source>
</evidence>
<evidence type="ECO:0000259" key="11">
    <source>
        <dbReference type="Pfam" id="PF05127"/>
    </source>
</evidence>
<sequence>MLRQKVDQRIRVLIENNVKTRMRSLFVVVGERAMDQVVVLDHMMSKAAVKARPTVLWCYKKDLGFNSNRSKRLRGIQKKIKTGNISTRKEDMMDLFTLSTAIQYCHYKDTHKILGNTYGMCVLQDFEALTPNLLAHTIETVEGGGVIVVLLKKVESLQQLYTMTMDVHSRYRTAANLEVTPRQKSRTIYQKITKKTLSSTVALTAARGRGKSAALGLAVASAVAYGYSNIFVTSPTPENLKTLFEFILKGLDSLGYVKHTDYDIVQSTNEEFNKAIVRVNIYRDHRQTIQYIHPTDAHKLGQAELVVIDEAAAIPLPLVKSLMGPHLVFMASTVNGYEGTGRSLSLKLIKQLREQATTTSSELTLKEPIRYAEGDLVEAWLNQLLCLDATEVTNINCGDPLPERCDLYYVNRDALFSFHKTSEEFLQKIMSLYVSSHYKNTPNDLQMLSDSPSHHIFVLLAPAVSGKTLPEVLVVLQVCIEGKLSQKTVLDGLHRGQRASGDLIPWTISQQFRNDKFAQMSGARIVRIATHPDYQGRGYGKRAINVLESYYKHKIPSNMEEPKATTFKDAILETKNLLKEAIKPRSSTELPSLISKLSERKPESLDYLGVSYGLTSDLLRFWKKCGFLPVYLRQTQNALTGENSCIMLKILNEEEKRDDESSWLKPFNQDFRRRFISLLSYQFKSYLPSMALSLLQVPKTVPESGESKSATASKKLTSNDLSCYFTHNDIERLKAYSNKLVDYHLVMDLVPQIAKLYFIGNMPDVNLAIVQQALLLGSGLQHKQVDELEEELHLSSTQILGVLYKVIRKCYQSISCVGEEDAKIKLLERENTTDLKCQSLCQGEGGVKTSREISHNKAAKERLNIKRTEGNSKKRKPSIEAELCAAKKTKEKTVAVTKN</sequence>
<comment type="subcellular location">
    <subcellularLocation>
        <location evidence="1 10">Nucleus</location>
        <location evidence="1 10">Nucleolus</location>
    </subcellularLocation>
</comment>
<dbReference type="GO" id="GO:0051391">
    <property type="term" value="P:tRNA acetylation"/>
    <property type="evidence" value="ECO:0007669"/>
    <property type="project" value="UniProtKB-UniRule"/>
</dbReference>
<dbReference type="Pfam" id="PF13725">
    <property type="entry name" value="tRNA_bind_2"/>
    <property type="match status" value="1"/>
</dbReference>
<dbReference type="InterPro" id="IPR032672">
    <property type="entry name" value="TmcA/NAT10/Kre33"/>
</dbReference>
<evidence type="ECO:0000256" key="3">
    <source>
        <dbReference type="ARBA" id="ARBA00022679"/>
    </source>
</evidence>
<dbReference type="Proteomes" id="UP000593567">
    <property type="component" value="Unassembled WGS sequence"/>
</dbReference>
<dbReference type="InterPro" id="IPR027992">
    <property type="entry name" value="tRNA_bind_dom"/>
</dbReference>
<feature type="binding site" evidence="10">
    <location>
        <position position="370"/>
    </location>
    <ligand>
        <name>ATP</name>
        <dbReference type="ChEBI" id="CHEBI:30616"/>
    </ligand>
</feature>
<evidence type="ECO:0000256" key="2">
    <source>
        <dbReference type="ARBA" id="ARBA00022552"/>
    </source>
</evidence>
<keyword evidence="6 10" id="KW-0067">ATP-binding</keyword>
<evidence type="ECO:0000259" key="12">
    <source>
        <dbReference type="Pfam" id="PF08351"/>
    </source>
</evidence>
<comment type="function">
    <text evidence="10">RNA cytidine acetyltransferase with specificity toward both 18S rRNA and tRNAs. Catalyzes the formation of N(4)-acetylcytidine (ac4C) in 18S rRNA. Required for early nucleolar cleavages of precursor rRNA at sites A0, A1 and A2 during 18S rRNA synthesis. Catalyzes the formation of ac4C in serine and leucine tRNAs. Requires a tRNA-binding adapter protein for full tRNA acetyltransferase activity but not for 18S rRNA acetylation.</text>
</comment>
<dbReference type="InterPro" id="IPR013562">
    <property type="entry name" value="TmcA/NAT10_N"/>
</dbReference>
<feature type="domain" description="TmcA/NAT10 N-terminal" evidence="12">
    <location>
        <begin position="8"/>
        <end position="172"/>
    </location>
</feature>
<comment type="similarity">
    <text evidence="10">Belongs to the RNA cytidine acetyltransferase family. NAT10 subfamily.</text>
</comment>
<evidence type="ECO:0000313" key="15">
    <source>
        <dbReference type="EMBL" id="KAF6022494.1"/>
    </source>
</evidence>
<dbReference type="InterPro" id="IPR007807">
    <property type="entry name" value="TcmA/NAT10_helicase"/>
</dbReference>
<dbReference type="GO" id="GO:1904812">
    <property type="term" value="P:rRNA acetylation involved in maturation of SSU-rRNA"/>
    <property type="evidence" value="ECO:0007669"/>
    <property type="project" value="InterPro"/>
</dbReference>
<comment type="caution">
    <text evidence="10">Lacks conserved residue(s) required for the propagation of feature annotation.</text>
</comment>
<feature type="domain" description="Possible tRNA binding" evidence="14">
    <location>
        <begin position="663"/>
        <end position="838"/>
    </location>
</feature>
<dbReference type="Pfam" id="PF13718">
    <property type="entry name" value="GNAT_acetyltr_2"/>
    <property type="match status" value="1"/>
</dbReference>
<evidence type="ECO:0000256" key="8">
    <source>
        <dbReference type="ARBA" id="ARBA00023315"/>
    </source>
</evidence>
<organism evidence="15 16">
    <name type="scientific">Bugula neritina</name>
    <name type="common">Brown bryozoan</name>
    <name type="synonym">Sertularia neritina</name>
    <dbReference type="NCBI Taxonomy" id="10212"/>
    <lineage>
        <taxon>Eukaryota</taxon>
        <taxon>Metazoa</taxon>
        <taxon>Spiralia</taxon>
        <taxon>Lophotrochozoa</taxon>
        <taxon>Bryozoa</taxon>
        <taxon>Gymnolaemata</taxon>
        <taxon>Cheilostomatida</taxon>
        <taxon>Flustrina</taxon>
        <taxon>Buguloidea</taxon>
        <taxon>Bugulidae</taxon>
        <taxon>Bugula</taxon>
    </lineage>
</organism>